<dbReference type="EMBL" id="QLMG01000017">
    <property type="protein sequence ID" value="RAK16959.1"/>
    <property type="molecule type" value="Genomic_DNA"/>
</dbReference>
<accession>A0A327YEN6</accession>
<proteinExistence type="predicted"/>
<dbReference type="OrthoDB" id="7862440at2"/>
<sequence length="118" mass="13152">MLISDAHLTPSKAGRLLSQEIRHLQQRLERLEHGMEEVYTDGSARLGNVAITALQELDMLAQSTDALATYVEKLAARLDDHHTVDLTRELSAIPLRDLGRRLSGSDHEELSANPPELF</sequence>
<dbReference type="Proteomes" id="UP000249165">
    <property type="component" value="Unassembled WGS sequence"/>
</dbReference>
<keyword evidence="2" id="KW-1185">Reference proteome</keyword>
<protein>
    <submittedName>
        <fullName evidence="1">Uncharacterized protein</fullName>
    </submittedName>
</protein>
<dbReference type="RefSeq" id="WP_009506155.1">
    <property type="nucleotide sequence ID" value="NZ_LIGK01000025.1"/>
</dbReference>
<gene>
    <name evidence="1" type="ORF">ATI53_101746</name>
</gene>
<reference evidence="1 2" key="1">
    <citation type="submission" date="2018-06" db="EMBL/GenBank/DDBJ databases">
        <title>Genomic Encyclopedia of Archaeal and Bacterial Type Strains, Phase II (KMG-II): from individual species to whole genera.</title>
        <authorList>
            <person name="Goeker M."/>
        </authorList>
    </citation>
    <scope>NUCLEOTIDE SEQUENCE [LARGE SCALE GENOMIC DNA]</scope>
    <source>
        <strain evidence="1 2">DSM 22011</strain>
    </source>
</reference>
<name>A0A327YEN6_9RHOB</name>
<organism evidence="1 2">
    <name type="scientific">Salipiger aestuarii</name>
    <dbReference type="NCBI Taxonomy" id="568098"/>
    <lineage>
        <taxon>Bacteria</taxon>
        <taxon>Pseudomonadati</taxon>
        <taxon>Pseudomonadota</taxon>
        <taxon>Alphaproteobacteria</taxon>
        <taxon>Rhodobacterales</taxon>
        <taxon>Roseobacteraceae</taxon>
        <taxon>Salipiger</taxon>
    </lineage>
</organism>
<dbReference type="AlphaFoldDB" id="A0A327YEN6"/>
<evidence type="ECO:0000313" key="2">
    <source>
        <dbReference type="Proteomes" id="UP000249165"/>
    </source>
</evidence>
<comment type="caution">
    <text evidence="1">The sequence shown here is derived from an EMBL/GenBank/DDBJ whole genome shotgun (WGS) entry which is preliminary data.</text>
</comment>
<evidence type="ECO:0000313" key="1">
    <source>
        <dbReference type="EMBL" id="RAK16959.1"/>
    </source>
</evidence>